<name>N6T841_DENPD</name>
<proteinExistence type="inferred from homology"/>
<dbReference type="HOGENOM" id="CLU_772256_0_0_1"/>
<dbReference type="Pfam" id="PF25033">
    <property type="entry name" value="VPS13_M"/>
    <property type="match status" value="1"/>
</dbReference>
<dbReference type="InterPro" id="IPR056747">
    <property type="entry name" value="VPS13-like_M"/>
</dbReference>
<evidence type="ECO:0000256" key="1">
    <source>
        <dbReference type="ARBA" id="ARBA00006545"/>
    </source>
</evidence>
<feature type="domain" description="VPS13-like middle region" evidence="3">
    <location>
        <begin position="45"/>
        <end position="355"/>
    </location>
</feature>
<evidence type="ECO:0000259" key="3">
    <source>
        <dbReference type="Pfam" id="PF25033"/>
    </source>
</evidence>
<dbReference type="GO" id="GO:0006623">
    <property type="term" value="P:protein targeting to vacuole"/>
    <property type="evidence" value="ECO:0007669"/>
    <property type="project" value="TreeGrafter"/>
</dbReference>
<feature type="non-terminal residue" evidence="4">
    <location>
        <position position="1"/>
    </location>
</feature>
<feature type="compositionally biased region" description="Polar residues" evidence="2">
    <location>
        <begin position="110"/>
        <end position="136"/>
    </location>
</feature>
<protein>
    <recommendedName>
        <fullName evidence="3">VPS13-like middle region domain-containing protein</fullName>
    </recommendedName>
</protein>
<dbReference type="AlphaFoldDB" id="N6T841"/>
<accession>N6T841</accession>
<dbReference type="InterPro" id="IPR026847">
    <property type="entry name" value="VPS13"/>
</dbReference>
<dbReference type="GO" id="GO:0045053">
    <property type="term" value="P:protein retention in Golgi apparatus"/>
    <property type="evidence" value="ECO:0007669"/>
    <property type="project" value="TreeGrafter"/>
</dbReference>
<gene>
    <name evidence="4" type="ORF">YQE_07065</name>
</gene>
<dbReference type="OrthoDB" id="428159at2759"/>
<evidence type="ECO:0000313" key="4">
    <source>
        <dbReference type="EMBL" id="ENN76404.1"/>
    </source>
</evidence>
<dbReference type="PANTHER" id="PTHR16166">
    <property type="entry name" value="VACUOLAR PROTEIN SORTING-ASSOCIATED PROTEIN VPS13"/>
    <property type="match status" value="1"/>
</dbReference>
<sequence>MFPLQAADAPKKGNLLKIMKNTLVYPFIINFMRSLSEDSLSVASSDSGIPPRSMIDVTYQQTGNDMFADIRIFSFTLILSVEYLMKIAEFFSNPADQQTSVAPVGHKSVKNTNNAVTPKPSRTSRSSQSVEATNPSSQITLNLKVEQPDIILVEHMDNIDSKAMILNSEIVVKLRMSGEHQVINGVIKDLQLYTCNYNPAKRAETKGNVLHPVTISLAGSTPVGKGLHLELLVEEVLLRVSPATIELLNSVLVTMSKSPTSDEAEEEEQFNFASLWEQKSFRESDFWFLKGDDALEATEDSIVGQPVPKTILQELCIISMPSIVITLEAGVANKTLPFLLFETSLKGCAKNWASQLGKF</sequence>
<comment type="similarity">
    <text evidence="1">Belongs to the VPS13 family.</text>
</comment>
<reference evidence="4" key="1">
    <citation type="journal article" date="2013" name="Genome Biol.">
        <title>Draft genome of the mountain pine beetle, Dendroctonus ponderosae Hopkins, a major forest pest.</title>
        <authorList>
            <person name="Keeling C.I."/>
            <person name="Yuen M.M."/>
            <person name="Liao N.Y."/>
            <person name="Docking T.R."/>
            <person name="Chan S.K."/>
            <person name="Taylor G.A."/>
            <person name="Palmquist D.L."/>
            <person name="Jackman S.D."/>
            <person name="Nguyen A."/>
            <person name="Li M."/>
            <person name="Henderson H."/>
            <person name="Janes J.K."/>
            <person name="Zhao Y."/>
            <person name="Pandoh P."/>
            <person name="Moore R."/>
            <person name="Sperling F.A."/>
            <person name="Huber D.P."/>
            <person name="Birol I."/>
            <person name="Jones S.J."/>
            <person name="Bohlmann J."/>
        </authorList>
    </citation>
    <scope>NUCLEOTIDE SEQUENCE</scope>
</reference>
<organism evidence="4">
    <name type="scientific">Dendroctonus ponderosae</name>
    <name type="common">Mountain pine beetle</name>
    <dbReference type="NCBI Taxonomy" id="77166"/>
    <lineage>
        <taxon>Eukaryota</taxon>
        <taxon>Metazoa</taxon>
        <taxon>Ecdysozoa</taxon>
        <taxon>Arthropoda</taxon>
        <taxon>Hexapoda</taxon>
        <taxon>Insecta</taxon>
        <taxon>Pterygota</taxon>
        <taxon>Neoptera</taxon>
        <taxon>Endopterygota</taxon>
        <taxon>Coleoptera</taxon>
        <taxon>Polyphaga</taxon>
        <taxon>Cucujiformia</taxon>
        <taxon>Curculionidae</taxon>
        <taxon>Scolytinae</taxon>
        <taxon>Dendroctonus</taxon>
    </lineage>
</organism>
<dbReference type="EMBL" id="KB740979">
    <property type="protein sequence ID" value="ENN76404.1"/>
    <property type="molecule type" value="Genomic_DNA"/>
</dbReference>
<dbReference type="PANTHER" id="PTHR16166:SF93">
    <property type="entry name" value="INTERMEMBRANE LIPID TRANSFER PROTEIN VPS13"/>
    <property type="match status" value="1"/>
</dbReference>
<feature type="region of interest" description="Disordered" evidence="2">
    <location>
        <begin position="101"/>
        <end position="136"/>
    </location>
</feature>
<evidence type="ECO:0000256" key="2">
    <source>
        <dbReference type="SAM" id="MobiDB-lite"/>
    </source>
</evidence>